<dbReference type="Pfam" id="PF25673">
    <property type="entry name" value="Terminase_7"/>
    <property type="match status" value="1"/>
</dbReference>
<dbReference type="KEGG" id="vg:29124989"/>
<evidence type="ECO:0000256" key="1">
    <source>
        <dbReference type="SAM" id="MobiDB-lite"/>
    </source>
</evidence>
<dbReference type="RefSeq" id="YP_009301081.1">
    <property type="nucleotide sequence ID" value="NC_031230.1"/>
</dbReference>
<evidence type="ECO:0000313" key="2">
    <source>
        <dbReference type="EMBL" id="AMS02571.1"/>
    </source>
</evidence>
<reference evidence="3" key="1">
    <citation type="submission" date="2016-03" db="EMBL/GenBank/DDBJ databases">
        <authorList>
            <person name="Ploux O."/>
        </authorList>
    </citation>
    <scope>NUCLEOTIDE SEQUENCE [LARGE SCALE GENOMIC DNA]</scope>
</reference>
<keyword evidence="3" id="KW-1185">Reference proteome</keyword>
<dbReference type="InterPro" id="IPR057972">
    <property type="entry name" value="Terminase_7"/>
</dbReference>
<organism evidence="2 3">
    <name type="scientific">Gordonia phage Yvonnetastic</name>
    <dbReference type="NCBI Taxonomy" id="1821566"/>
    <lineage>
        <taxon>Viruses</taxon>
        <taxon>Duplodnaviria</taxon>
        <taxon>Heunggongvirae</taxon>
        <taxon>Uroviricota</taxon>
        <taxon>Caudoviricetes</taxon>
        <taxon>Yvonnevirus</taxon>
        <taxon>Yvonnevirus yvonnetastic</taxon>
        <taxon>Gordonia virus Yvonnetastic</taxon>
    </lineage>
</organism>
<dbReference type="EMBL" id="KU963248">
    <property type="protein sequence ID" value="AMS02571.1"/>
    <property type="molecule type" value="Genomic_DNA"/>
</dbReference>
<accession>A0A142K8Y8</accession>
<feature type="compositionally biased region" description="Basic and acidic residues" evidence="1">
    <location>
        <begin position="9"/>
        <end position="23"/>
    </location>
</feature>
<evidence type="ECO:0008006" key="4">
    <source>
        <dbReference type="Google" id="ProtNLM"/>
    </source>
</evidence>
<gene>
    <name evidence="2" type="primary">27</name>
    <name evidence="2" type="ORF">SEA_YVONNETASTIC_27</name>
</gene>
<sequence>MSTPGPAPQEDRARRNKDPRLQQEDWTALDPSPHEDWDIPEIPDWVPITDRTQQVYDFLMRLPQSRLWNQGEWFWIWMSLPTIEKYFEKPGGEGLKALTGVLNSNLRLTQDELSKARVKWQKAETNEVDSELDEEAAALVTKLADRRSRLTVAPPPASSE</sequence>
<dbReference type="GeneID" id="29124989"/>
<evidence type="ECO:0000313" key="3">
    <source>
        <dbReference type="Proteomes" id="UP000201371"/>
    </source>
</evidence>
<dbReference type="OrthoDB" id="21649at10239"/>
<name>A0A142K8Y8_9CAUD</name>
<dbReference type="Proteomes" id="UP000201371">
    <property type="component" value="Segment"/>
</dbReference>
<protein>
    <recommendedName>
        <fullName evidence="4">Terminase small subunit</fullName>
    </recommendedName>
</protein>
<proteinExistence type="predicted"/>
<feature type="region of interest" description="Disordered" evidence="1">
    <location>
        <begin position="1"/>
        <end position="36"/>
    </location>
</feature>